<dbReference type="EMBL" id="LR796961">
    <property type="protein sequence ID" value="CAB4178324.1"/>
    <property type="molecule type" value="Genomic_DNA"/>
</dbReference>
<organism evidence="10">
    <name type="scientific">uncultured Caudovirales phage</name>
    <dbReference type="NCBI Taxonomy" id="2100421"/>
    <lineage>
        <taxon>Viruses</taxon>
        <taxon>Duplodnaviria</taxon>
        <taxon>Heunggongvirae</taxon>
        <taxon>Uroviricota</taxon>
        <taxon>Caudoviricetes</taxon>
        <taxon>Peduoviridae</taxon>
        <taxon>Maltschvirus</taxon>
        <taxon>Maltschvirus maltsch</taxon>
    </lineage>
</organism>
<dbReference type="EMBL" id="LR797452">
    <property type="protein sequence ID" value="CAB4217974.1"/>
    <property type="molecule type" value="Genomic_DNA"/>
</dbReference>
<dbReference type="EMBL" id="LR798395">
    <property type="protein sequence ID" value="CAB5228781.1"/>
    <property type="molecule type" value="Genomic_DNA"/>
</dbReference>
<evidence type="ECO:0000313" key="10">
    <source>
        <dbReference type="EMBL" id="CAB4217974.1"/>
    </source>
</evidence>
<accession>A0A6J5STA2</accession>
<evidence type="ECO:0000313" key="4">
    <source>
        <dbReference type="EMBL" id="CAB4164737.1"/>
    </source>
</evidence>
<dbReference type="EMBL" id="LR796644">
    <property type="protein sequence ID" value="CAB4156342.1"/>
    <property type="molecule type" value="Genomic_DNA"/>
</dbReference>
<dbReference type="EMBL" id="LR796698">
    <property type="protein sequence ID" value="CAB4160334.1"/>
    <property type="molecule type" value="Genomic_DNA"/>
</dbReference>
<dbReference type="EMBL" id="LR796443">
    <property type="protein sequence ID" value="CAB4145021.1"/>
    <property type="molecule type" value="Genomic_DNA"/>
</dbReference>
<evidence type="ECO:0000313" key="9">
    <source>
        <dbReference type="EMBL" id="CAB4213199.1"/>
    </source>
</evidence>
<dbReference type="EMBL" id="LR796878">
    <property type="protein sequence ID" value="CAB4171611.1"/>
    <property type="molecule type" value="Genomic_DNA"/>
</dbReference>
<evidence type="ECO:0000313" key="11">
    <source>
        <dbReference type="EMBL" id="CAB5225208.1"/>
    </source>
</evidence>
<evidence type="ECO:0000313" key="2">
    <source>
        <dbReference type="EMBL" id="CAB4156342.1"/>
    </source>
</evidence>
<evidence type="ECO:0000313" key="3">
    <source>
        <dbReference type="EMBL" id="CAB4160334.1"/>
    </source>
</evidence>
<proteinExistence type="predicted"/>
<sequence length="80" mass="9554">MATTYEQMKKKIGVTRGRKPLPVEERNRRAEARRVDAKRKLEAKRRASFVLQIRYKEEFDAVFAEEMKVLQQENKFAPKK</sequence>
<evidence type="ECO:0000313" key="5">
    <source>
        <dbReference type="EMBL" id="CAB4171611.1"/>
    </source>
</evidence>
<protein>
    <submittedName>
        <fullName evidence="10">Uncharacterized protein</fullName>
    </submittedName>
</protein>
<dbReference type="EMBL" id="LR798341">
    <property type="protein sequence ID" value="CAB5225208.1"/>
    <property type="molecule type" value="Genomic_DNA"/>
</dbReference>
<evidence type="ECO:0000313" key="7">
    <source>
        <dbReference type="EMBL" id="CAB4191742.1"/>
    </source>
</evidence>
<evidence type="ECO:0000313" key="8">
    <source>
        <dbReference type="EMBL" id="CAB4200757.1"/>
    </source>
</evidence>
<gene>
    <name evidence="6" type="ORF">UFOVP1002_75</name>
    <name evidence="7" type="ORF">UFOVP1217_120</name>
    <name evidence="8" type="ORF">UFOVP1343_104</name>
    <name evidence="9" type="ORF">UFOVP1438_153</name>
    <name evidence="12" type="ORF">UFOVP1541_32</name>
    <name evidence="10" type="ORF">UFOVP1592_149</name>
    <name evidence="1" type="ORF">UFOVP465_10</name>
    <name evidence="2" type="ORF">UFOVP666_56</name>
    <name evidence="3" type="ORF">UFOVP727_133</name>
    <name evidence="11" type="ORF">UFOVP741_136</name>
    <name evidence="4" type="ORF">UFOVP819_84</name>
    <name evidence="5" type="ORF">UFOVP926_3</name>
</gene>
<dbReference type="EMBL" id="LR797305">
    <property type="protein sequence ID" value="CAB4200757.1"/>
    <property type="molecule type" value="Genomic_DNA"/>
</dbReference>
<reference evidence="10" key="1">
    <citation type="submission" date="2020-05" db="EMBL/GenBank/DDBJ databases">
        <authorList>
            <person name="Chiriac C."/>
            <person name="Salcher M."/>
            <person name="Ghai R."/>
            <person name="Kavagutti S V."/>
        </authorList>
    </citation>
    <scope>NUCLEOTIDE SEQUENCE</scope>
</reference>
<evidence type="ECO:0000313" key="1">
    <source>
        <dbReference type="EMBL" id="CAB4145021.1"/>
    </source>
</evidence>
<dbReference type="EMBL" id="LR797395">
    <property type="protein sequence ID" value="CAB4213199.1"/>
    <property type="molecule type" value="Genomic_DNA"/>
</dbReference>
<evidence type="ECO:0000313" key="12">
    <source>
        <dbReference type="EMBL" id="CAB5228781.1"/>
    </source>
</evidence>
<dbReference type="EMBL" id="LR796762">
    <property type="protein sequence ID" value="CAB4164737.1"/>
    <property type="molecule type" value="Genomic_DNA"/>
</dbReference>
<dbReference type="EMBL" id="LR797177">
    <property type="protein sequence ID" value="CAB4191742.1"/>
    <property type="molecule type" value="Genomic_DNA"/>
</dbReference>
<name>A0A6J5STA2_9CAUD</name>
<evidence type="ECO:0000313" key="6">
    <source>
        <dbReference type="EMBL" id="CAB4178324.1"/>
    </source>
</evidence>